<accession>A0A0R0CIR0</accession>
<gene>
    <name evidence="2" type="ORF">ABB27_05625</name>
</gene>
<dbReference type="EMBL" id="LDJJ01000015">
    <property type="protein sequence ID" value="KRG69743.1"/>
    <property type="molecule type" value="Genomic_DNA"/>
</dbReference>
<keyword evidence="1" id="KW-0812">Transmembrane</keyword>
<feature type="transmembrane region" description="Helical" evidence="1">
    <location>
        <begin position="7"/>
        <end position="28"/>
    </location>
</feature>
<evidence type="ECO:0000313" key="3">
    <source>
        <dbReference type="Proteomes" id="UP000051863"/>
    </source>
</evidence>
<comment type="caution">
    <text evidence="2">The sequence shown here is derived from an EMBL/GenBank/DDBJ whole genome shotgun (WGS) entry which is preliminary data.</text>
</comment>
<keyword evidence="1" id="KW-0472">Membrane</keyword>
<keyword evidence="3" id="KW-1185">Reference proteome</keyword>
<reference evidence="2 3" key="1">
    <citation type="submission" date="2015-05" db="EMBL/GenBank/DDBJ databases">
        <title>Genome sequencing and analysis of members of genus Stenotrophomonas.</title>
        <authorList>
            <person name="Patil P.P."/>
            <person name="Midha S."/>
            <person name="Patil P.B."/>
        </authorList>
    </citation>
    <scope>NUCLEOTIDE SEQUENCE [LARGE SCALE GENOMIC DNA]</scope>
    <source>
        <strain evidence="2 3">DSM 18941</strain>
    </source>
</reference>
<feature type="transmembrane region" description="Helical" evidence="1">
    <location>
        <begin position="115"/>
        <end position="133"/>
    </location>
</feature>
<protein>
    <submittedName>
        <fullName evidence="2">Uncharacterized protein</fullName>
    </submittedName>
</protein>
<dbReference type="RefSeq" id="WP_057627248.1">
    <property type="nucleotide sequence ID" value="NZ_LDJJ01000015.1"/>
</dbReference>
<evidence type="ECO:0000313" key="2">
    <source>
        <dbReference type="EMBL" id="KRG69743.1"/>
    </source>
</evidence>
<proteinExistence type="predicted"/>
<dbReference type="PATRIC" id="fig|405446.3.peg.450"/>
<feature type="transmembrane region" description="Helical" evidence="1">
    <location>
        <begin position="87"/>
        <end position="109"/>
    </location>
</feature>
<keyword evidence="1" id="KW-1133">Transmembrane helix</keyword>
<evidence type="ECO:0000256" key="1">
    <source>
        <dbReference type="SAM" id="Phobius"/>
    </source>
</evidence>
<feature type="transmembrane region" description="Helical" evidence="1">
    <location>
        <begin position="59"/>
        <end position="80"/>
    </location>
</feature>
<name>A0A0R0CIR0_9GAMM</name>
<organism evidence="2 3">
    <name type="scientific">Stenotrophomonas terrae</name>
    <dbReference type="NCBI Taxonomy" id="405446"/>
    <lineage>
        <taxon>Bacteria</taxon>
        <taxon>Pseudomonadati</taxon>
        <taxon>Pseudomonadota</taxon>
        <taxon>Gammaproteobacteria</taxon>
        <taxon>Lysobacterales</taxon>
        <taxon>Lysobacteraceae</taxon>
        <taxon>Stenotrophomonas</taxon>
    </lineage>
</organism>
<sequence length="142" mass="15047">MRGFLKGLLAVVLGFIAGSAVNMGLILLGTQLVPPPAGVDTSTAEGLKAAMPLLQARHFLFPFLAHALGTFAGALVATWAMGRVNRLPALLIGLLFLMGGIASCFMLPAPRWFEVLDVLLAYLPFAWLGYLLTRKPSRVGAA</sequence>
<dbReference type="OrthoDB" id="6025129at2"/>
<dbReference type="AlphaFoldDB" id="A0A0R0CIR0"/>
<dbReference type="Proteomes" id="UP000051863">
    <property type="component" value="Unassembled WGS sequence"/>
</dbReference>